<evidence type="ECO:0000313" key="2">
    <source>
        <dbReference type="Proteomes" id="UP000737018"/>
    </source>
</evidence>
<protein>
    <submittedName>
        <fullName evidence="1">Uncharacterized protein</fullName>
    </submittedName>
</protein>
<comment type="caution">
    <text evidence="1">The sequence shown here is derived from an EMBL/GenBank/DDBJ whole genome shotgun (WGS) entry which is preliminary data.</text>
</comment>
<accession>A0A8J4R9Q0</accession>
<organism evidence="1 2">
    <name type="scientific">Castanea mollissima</name>
    <name type="common">Chinese chestnut</name>
    <dbReference type="NCBI Taxonomy" id="60419"/>
    <lineage>
        <taxon>Eukaryota</taxon>
        <taxon>Viridiplantae</taxon>
        <taxon>Streptophyta</taxon>
        <taxon>Embryophyta</taxon>
        <taxon>Tracheophyta</taxon>
        <taxon>Spermatophyta</taxon>
        <taxon>Magnoliopsida</taxon>
        <taxon>eudicotyledons</taxon>
        <taxon>Gunneridae</taxon>
        <taxon>Pentapetalae</taxon>
        <taxon>rosids</taxon>
        <taxon>fabids</taxon>
        <taxon>Fagales</taxon>
        <taxon>Fagaceae</taxon>
        <taxon>Castanea</taxon>
    </lineage>
</organism>
<sequence length="112" mass="13274">MRLRLSLREIEIETDLSEAEFERDQFGGNSLFDALFTNSIHVMREHKCDYFEWLDIELCDKGQDIMKGLVRKFLKVSQESQHLEEMNEMKDFIIGNTEKTIKRLGEENNAEK</sequence>
<name>A0A8J4R9Q0_9ROSI</name>
<dbReference type="OrthoDB" id="2822301at2759"/>
<proteinExistence type="predicted"/>
<reference evidence="1" key="1">
    <citation type="submission" date="2020-03" db="EMBL/GenBank/DDBJ databases">
        <title>Castanea mollissima Vanexum genome sequencing.</title>
        <authorList>
            <person name="Staton M."/>
        </authorList>
    </citation>
    <scope>NUCLEOTIDE SEQUENCE</scope>
    <source>
        <tissue evidence="1">Leaf</tissue>
    </source>
</reference>
<dbReference type="EMBL" id="JRKL02001567">
    <property type="protein sequence ID" value="KAF3963279.1"/>
    <property type="molecule type" value="Genomic_DNA"/>
</dbReference>
<dbReference type="AlphaFoldDB" id="A0A8J4R9Q0"/>
<evidence type="ECO:0000313" key="1">
    <source>
        <dbReference type="EMBL" id="KAF3963279.1"/>
    </source>
</evidence>
<gene>
    <name evidence="1" type="ORF">CMV_012318</name>
</gene>
<dbReference type="Proteomes" id="UP000737018">
    <property type="component" value="Unassembled WGS sequence"/>
</dbReference>
<keyword evidence="2" id="KW-1185">Reference proteome</keyword>